<dbReference type="GO" id="GO:0007283">
    <property type="term" value="P:spermatogenesis"/>
    <property type="evidence" value="ECO:0007669"/>
    <property type="project" value="UniProtKB-KW"/>
</dbReference>
<reference evidence="16 17" key="1">
    <citation type="submission" date="2018-10" db="EMBL/GenBank/DDBJ databases">
        <title>Improved assembly of the deer mouse Peromyscus maniculatus genome.</title>
        <authorList>
            <person name="Lassance J.-M."/>
            <person name="Hoekstra H.E."/>
        </authorList>
    </citation>
    <scope>NUCLEOTIDE SEQUENCE [LARGE SCALE GENOMIC DNA]</scope>
</reference>
<reference evidence="16" key="3">
    <citation type="submission" date="2025-09" db="UniProtKB">
        <authorList>
            <consortium name="Ensembl"/>
        </authorList>
    </citation>
    <scope>IDENTIFICATION</scope>
</reference>
<dbReference type="Gene3D" id="3.30.565.10">
    <property type="entry name" value="Histidine kinase-like ATPase, C-terminal domain"/>
    <property type="match status" value="1"/>
</dbReference>
<feature type="compositionally biased region" description="Basic and acidic residues" evidence="14">
    <location>
        <begin position="540"/>
        <end position="549"/>
    </location>
</feature>
<dbReference type="GO" id="GO:0141005">
    <property type="term" value="P:transposable element silencing by heterochromatin formation"/>
    <property type="evidence" value="ECO:0007669"/>
    <property type="project" value="Ensembl"/>
</dbReference>
<dbReference type="GO" id="GO:0032197">
    <property type="term" value="P:retrotransposition"/>
    <property type="evidence" value="ECO:0007669"/>
    <property type="project" value="Ensembl"/>
</dbReference>
<dbReference type="Pfam" id="PF17942">
    <property type="entry name" value="Morc6_S5"/>
    <property type="match status" value="1"/>
</dbReference>
<dbReference type="InterPro" id="IPR011124">
    <property type="entry name" value="Znf_CW"/>
</dbReference>
<evidence type="ECO:0000256" key="6">
    <source>
        <dbReference type="ARBA" id="ARBA00022833"/>
    </source>
</evidence>
<evidence type="ECO:0000256" key="8">
    <source>
        <dbReference type="ARBA" id="ARBA00023054"/>
    </source>
</evidence>
<name>A0A8C8TW54_PERMB</name>
<organism evidence="16 17">
    <name type="scientific">Peromyscus maniculatus bairdii</name>
    <name type="common">Prairie deer mouse</name>
    <dbReference type="NCBI Taxonomy" id="230844"/>
    <lineage>
        <taxon>Eukaryota</taxon>
        <taxon>Metazoa</taxon>
        <taxon>Chordata</taxon>
        <taxon>Craniata</taxon>
        <taxon>Vertebrata</taxon>
        <taxon>Euteleostomi</taxon>
        <taxon>Mammalia</taxon>
        <taxon>Eutheria</taxon>
        <taxon>Euarchontoglires</taxon>
        <taxon>Glires</taxon>
        <taxon>Rodentia</taxon>
        <taxon>Myomorpha</taxon>
        <taxon>Muroidea</taxon>
        <taxon>Cricetidae</taxon>
        <taxon>Neotominae</taxon>
        <taxon>Peromyscus</taxon>
    </lineage>
</organism>
<dbReference type="GO" id="GO:0031047">
    <property type="term" value="P:regulatory ncRNA-mediated gene silencing"/>
    <property type="evidence" value="ECO:0007669"/>
    <property type="project" value="UniProtKB-KW"/>
</dbReference>
<dbReference type="Gene3D" id="3.30.40.100">
    <property type="match status" value="1"/>
</dbReference>
<evidence type="ECO:0000256" key="11">
    <source>
        <dbReference type="ARBA" id="ARBA00068712"/>
    </source>
</evidence>
<dbReference type="GO" id="GO:0001673">
    <property type="term" value="C:male germ cell nucleus"/>
    <property type="evidence" value="ECO:0007669"/>
    <property type="project" value="Ensembl"/>
</dbReference>
<dbReference type="Proteomes" id="UP000694547">
    <property type="component" value="Chromosome 12"/>
</dbReference>
<evidence type="ECO:0000256" key="3">
    <source>
        <dbReference type="ARBA" id="ARBA00022723"/>
    </source>
</evidence>
<keyword evidence="5" id="KW-0221">Differentiation</keyword>
<evidence type="ECO:0000313" key="17">
    <source>
        <dbReference type="Proteomes" id="UP000694547"/>
    </source>
</evidence>
<dbReference type="Pfam" id="PF13589">
    <property type="entry name" value="HATPase_c_3"/>
    <property type="match status" value="1"/>
</dbReference>
<dbReference type="GO" id="GO:0008270">
    <property type="term" value="F:zinc ion binding"/>
    <property type="evidence" value="ECO:0007669"/>
    <property type="project" value="UniProtKB-KW"/>
</dbReference>
<dbReference type="FunFam" id="3.30.565.10:FF:000027">
    <property type="entry name" value="MORC family CW-type zinc finger protein 2"/>
    <property type="match status" value="1"/>
</dbReference>
<dbReference type="CDD" id="cd16931">
    <property type="entry name" value="HATPase_MORC-like"/>
    <property type="match status" value="1"/>
</dbReference>
<dbReference type="SUPFAM" id="SSF55874">
    <property type="entry name" value="ATPase domain of HSP90 chaperone/DNA topoisomerase II/histidine kinase"/>
    <property type="match status" value="1"/>
</dbReference>
<feature type="compositionally biased region" description="Polar residues" evidence="14">
    <location>
        <begin position="608"/>
        <end position="620"/>
    </location>
</feature>
<dbReference type="GO" id="GO:0001662">
    <property type="term" value="P:behavioral fear response"/>
    <property type="evidence" value="ECO:0007669"/>
    <property type="project" value="Ensembl"/>
</dbReference>
<dbReference type="FunFam" id="3.30.40.100:FF:000004">
    <property type="entry name" value="MORC family CW-type zinc finger 1"/>
    <property type="match status" value="1"/>
</dbReference>
<feature type="region of interest" description="Disordered" evidence="14">
    <location>
        <begin position="603"/>
        <end position="629"/>
    </location>
</feature>
<evidence type="ECO:0000256" key="12">
    <source>
        <dbReference type="PROSITE-ProRule" id="PRU00454"/>
    </source>
</evidence>
<dbReference type="AlphaFoldDB" id="A0A8C8TW54"/>
<protein>
    <recommendedName>
        <fullName evidence="11">MORC family CW-type zinc finger protein 1</fullName>
    </recommendedName>
</protein>
<dbReference type="Pfam" id="PF07496">
    <property type="entry name" value="zf-CW"/>
    <property type="match status" value="1"/>
</dbReference>
<evidence type="ECO:0000256" key="14">
    <source>
        <dbReference type="SAM" id="MobiDB-lite"/>
    </source>
</evidence>
<feature type="domain" description="CW-type" evidence="15">
    <location>
        <begin position="476"/>
        <end position="529"/>
    </location>
</feature>
<dbReference type="PANTHER" id="PTHR23337">
    <property type="entry name" value="ZINC FINGER CW-TYPE COILED-COIL DOMAIN PROTEIN 1"/>
    <property type="match status" value="1"/>
</dbReference>
<dbReference type="GeneTree" id="ENSGT00940000153998"/>
<feature type="region of interest" description="Disordered" evidence="14">
    <location>
        <begin position="521"/>
        <end position="550"/>
    </location>
</feature>
<keyword evidence="7" id="KW-0744">Spermatogenesis</keyword>
<evidence type="ECO:0000259" key="15">
    <source>
        <dbReference type="PROSITE" id="PS51050"/>
    </source>
</evidence>
<accession>A0A8C8TW54</accession>
<evidence type="ECO:0000313" key="16">
    <source>
        <dbReference type="Ensembl" id="ENSPEMP00000020078.1"/>
    </source>
</evidence>
<reference evidence="16" key="2">
    <citation type="submission" date="2025-08" db="UniProtKB">
        <authorList>
            <consortium name="Ensembl"/>
        </authorList>
    </citation>
    <scope>IDENTIFICATION</scope>
</reference>
<evidence type="ECO:0000256" key="1">
    <source>
        <dbReference type="ARBA" id="ARBA00004123"/>
    </source>
</evidence>
<evidence type="ECO:0000256" key="9">
    <source>
        <dbReference type="ARBA" id="ARBA00023158"/>
    </source>
</evidence>
<dbReference type="PANTHER" id="PTHR23337:SF6">
    <property type="entry name" value="MORC FAMILY CW-TYPE ZINC FINGER PROTEIN 1"/>
    <property type="match status" value="1"/>
</dbReference>
<keyword evidence="17" id="KW-1185">Reference proteome</keyword>
<evidence type="ECO:0000256" key="4">
    <source>
        <dbReference type="ARBA" id="ARBA00022771"/>
    </source>
</evidence>
<dbReference type="GO" id="GO:2000143">
    <property type="term" value="P:negative regulation of DNA-templated transcription initiation"/>
    <property type="evidence" value="ECO:0007669"/>
    <property type="project" value="Ensembl"/>
</dbReference>
<evidence type="ECO:0000256" key="2">
    <source>
        <dbReference type="ARBA" id="ARBA00022473"/>
    </source>
</evidence>
<keyword evidence="4 12" id="KW-0863">Zinc-finger</keyword>
<evidence type="ECO:0000256" key="13">
    <source>
        <dbReference type="SAM" id="Coils"/>
    </source>
</evidence>
<keyword evidence="8 13" id="KW-0175">Coiled coil</keyword>
<sequence>MDKYALLQRAKLHLDFIHANSTTHSFLFGALAELLDNARDAGAARLDVFSVDSETLQGGFMLYFLDDGCGMSPDEAPDIIYFGTSKKQLSTSTFIGQYGNGLKSGSMRIGKDFILFTKKEETMTCLFFSQTFCEKEGLTEVVVPIPSWSTRTRESVADDPQKFFTELSIIYKYSPFKNEAELMQQFDMIYGRCGTLLVIYNLKLLLSGEPELDVKTDKEDILMAEALEDLPERRSFRAYTAILYFDPRMRIFIQAKRVQTKHLYYSLYKPRKYQYAPSSFKGKFKTEVKEAEEAIKMAELRFKELQVKGSQPNRISLSSTEDGLQRAREDVEAKHKNLREKQRALRKARTISLFFGVHIEDQRQAGMFIYSNNRLIKMHEKVGPQLKMKSLLGAGVIGIVNIPLEIMEPSHNKQEFLNVQEYSHLLKVMGQYLVQYCKDTGISNRNLTLFWDEFKYQHSKDMDRSLESLQCRRRQAMAIPFILQCDLCLKWRVLPSPSNYEEEFPDMWICANNPNNLENSCNQPEHLPPIPLGTMSRRPPSKDETERQLQESVQRYQNRLADIQPQTPQFIAVSRIPEFKPSCLSSEQKEKSTLGRLRPSVVDRIQGTPPSSVQFSSSQRVLKRSPEDADSDVEFVCMTKIRKRAVRRSVKHQQQSHVPDLSENLKLMEASQVSSWETMKKQSENLVQECKASPEVETSSRDPAVILVWDETSTEVSLKQERMEVPLPKTEKQELCDDTLVMKRNPSALNWKRGPVEDLSPHFGHKVSSVNGNCQLSSLMPSQSISTKETARKLMANLREILLYFIPEFHLSSEFECTSMEELLTNPELEQCPESMNEKLKVCFNKIQNIYMVQYERRLKRKMQSIIYEANRREMLNEVFLGQCEQKRKKTEDKLNNLRAKLSSLLQKLQLGGPAGDLEQIDAYLEALLKEDHLPTTLNRRTLESGQ</sequence>
<evidence type="ECO:0000256" key="7">
    <source>
        <dbReference type="ARBA" id="ARBA00022871"/>
    </source>
</evidence>
<keyword evidence="3" id="KW-0479">Metal-binding</keyword>
<feature type="coiled-coil region" evidence="13">
    <location>
        <begin position="881"/>
        <end position="908"/>
    </location>
</feature>
<keyword evidence="6" id="KW-0862">Zinc</keyword>
<evidence type="ECO:0000256" key="5">
    <source>
        <dbReference type="ARBA" id="ARBA00022782"/>
    </source>
</evidence>
<dbReference type="InterPro" id="IPR041006">
    <property type="entry name" value="Morc_S5"/>
</dbReference>
<keyword evidence="10" id="KW-0539">Nucleus</keyword>
<comment type="subcellular location">
    <subcellularLocation>
        <location evidence="1">Nucleus</location>
    </subcellularLocation>
</comment>
<keyword evidence="2" id="KW-0217">Developmental protein</keyword>
<dbReference type="Ensembl" id="ENSPEMT00000024425.2">
    <property type="protein sequence ID" value="ENSPEMP00000020078.1"/>
    <property type="gene ID" value="ENSPEMG00000018148.2"/>
</dbReference>
<proteinExistence type="predicted"/>
<dbReference type="GO" id="GO:0044727">
    <property type="term" value="P:epigenetic programing of male pronucleus"/>
    <property type="evidence" value="ECO:0007669"/>
    <property type="project" value="Ensembl"/>
</dbReference>
<evidence type="ECO:0000256" key="10">
    <source>
        <dbReference type="ARBA" id="ARBA00023242"/>
    </source>
</evidence>
<keyword evidence="9" id="KW-0943">RNA-mediated gene silencing</keyword>
<feature type="coiled-coil region" evidence="13">
    <location>
        <begin position="281"/>
        <end position="348"/>
    </location>
</feature>
<dbReference type="PROSITE" id="PS51050">
    <property type="entry name" value="ZF_CW"/>
    <property type="match status" value="1"/>
</dbReference>
<dbReference type="InterPro" id="IPR036890">
    <property type="entry name" value="HATPase_C_sf"/>
</dbReference>
<dbReference type="GO" id="GO:0030154">
    <property type="term" value="P:cell differentiation"/>
    <property type="evidence" value="ECO:0007669"/>
    <property type="project" value="UniProtKB-KW"/>
</dbReference>